<accession>A0ABD2PZ03</accession>
<protein>
    <submittedName>
        <fullName evidence="1">Uncharacterized protein</fullName>
    </submittedName>
</protein>
<dbReference type="EMBL" id="JBJKFK010002460">
    <property type="protein sequence ID" value="KAL3311076.1"/>
    <property type="molecule type" value="Genomic_DNA"/>
</dbReference>
<gene>
    <name evidence="1" type="ORF">Ciccas_010349</name>
</gene>
<evidence type="ECO:0000313" key="2">
    <source>
        <dbReference type="Proteomes" id="UP001626550"/>
    </source>
</evidence>
<name>A0ABD2PZ03_9PLAT</name>
<organism evidence="1 2">
    <name type="scientific">Cichlidogyrus casuarinus</name>
    <dbReference type="NCBI Taxonomy" id="1844966"/>
    <lineage>
        <taxon>Eukaryota</taxon>
        <taxon>Metazoa</taxon>
        <taxon>Spiralia</taxon>
        <taxon>Lophotrochozoa</taxon>
        <taxon>Platyhelminthes</taxon>
        <taxon>Monogenea</taxon>
        <taxon>Monopisthocotylea</taxon>
        <taxon>Dactylogyridea</taxon>
        <taxon>Ancyrocephalidae</taxon>
        <taxon>Cichlidogyrus</taxon>
    </lineage>
</organism>
<dbReference type="Proteomes" id="UP001626550">
    <property type="component" value="Unassembled WGS sequence"/>
</dbReference>
<keyword evidence="2" id="KW-1185">Reference proteome</keyword>
<proteinExistence type="predicted"/>
<dbReference type="AlphaFoldDB" id="A0ABD2PZ03"/>
<sequence length="160" mass="18390">MTTQQRILQAKLALLENAKSNCFQVHRDLPLPSQMKDDRFSQWVVRKRSDGSKYITKRPIYQSHKLLENAPPLLYHRLKKLSDKAPENIDRERLSSLTEKLRLSAVISSKRNAPARKVKFCEHVEQSKPLTLGAGSSRSNSENNSLSNMKREKVFSIVTM</sequence>
<reference evidence="1 2" key="1">
    <citation type="submission" date="2024-11" db="EMBL/GenBank/DDBJ databases">
        <title>Adaptive evolution of stress response genes in parasites aligns with host niche diversity.</title>
        <authorList>
            <person name="Hahn C."/>
            <person name="Resl P."/>
        </authorList>
    </citation>
    <scope>NUCLEOTIDE SEQUENCE [LARGE SCALE GENOMIC DNA]</scope>
    <source>
        <strain evidence="1">EGGRZ-B1_66</strain>
        <tissue evidence="1">Body</tissue>
    </source>
</reference>
<evidence type="ECO:0000313" key="1">
    <source>
        <dbReference type="EMBL" id="KAL3311076.1"/>
    </source>
</evidence>
<comment type="caution">
    <text evidence="1">The sequence shown here is derived from an EMBL/GenBank/DDBJ whole genome shotgun (WGS) entry which is preliminary data.</text>
</comment>